<dbReference type="OrthoDB" id="420519at2759"/>
<comment type="caution">
    <text evidence="7">Lacks conserved residue(s) required for the propagation of feature annotation.</text>
</comment>
<evidence type="ECO:0000313" key="8">
    <source>
        <dbReference type="EMBL" id="ORY62821.1"/>
    </source>
</evidence>
<evidence type="ECO:0000256" key="7">
    <source>
        <dbReference type="RuleBase" id="RU368066"/>
    </source>
</evidence>
<dbReference type="EMBL" id="MCOG01000057">
    <property type="protein sequence ID" value="ORY62821.1"/>
    <property type="molecule type" value="Genomic_DNA"/>
</dbReference>
<sequence>MDLLIGACKMTVSVCAAIWYWKSNKTIIQRTIILSKVLKKVVSKALGSITKGSLFLSISEVISKLITLGLFTIDKNQDNAITFWLYFLKVIIFFVRKFIYSITNNSYVEISIYGGNFWKGAQKAFLLLMENSQRLLVVDTTTTILIMLIKIYMVILSLLISFFYIEKAKFEEINSIMPFVIGYYMLYGLAQQLMDPFYSINNAIFFCFCDDTVYNDGSSKKPYYMSYPLQLATRYINTKLTSVPYDKDKKNQHIFIEIDKRIMK</sequence>
<keyword evidence="6" id="KW-0325">Glycoprotein</keyword>
<feature type="transmembrane region" description="Helical" evidence="7">
    <location>
        <begin position="80"/>
        <end position="99"/>
    </location>
</feature>
<evidence type="ECO:0000256" key="5">
    <source>
        <dbReference type="ARBA" id="ARBA00023136"/>
    </source>
</evidence>
<dbReference type="PANTHER" id="PTHR12385:SF14">
    <property type="entry name" value="CHOLINE TRANSPORTER-LIKE 2"/>
    <property type="match status" value="1"/>
</dbReference>
<keyword evidence="5 7" id="KW-0472">Membrane</keyword>
<evidence type="ECO:0000256" key="4">
    <source>
        <dbReference type="ARBA" id="ARBA00022989"/>
    </source>
</evidence>
<keyword evidence="3 7" id="KW-0812">Transmembrane</keyword>
<dbReference type="InterPro" id="IPR007603">
    <property type="entry name" value="Choline_transptr-like"/>
</dbReference>
<dbReference type="AlphaFoldDB" id="A0A1Y2DU72"/>
<keyword evidence="9" id="KW-1185">Reference proteome</keyword>
<organism evidence="8 9">
    <name type="scientific">Neocallimastix californiae</name>
    <dbReference type="NCBI Taxonomy" id="1754190"/>
    <lineage>
        <taxon>Eukaryota</taxon>
        <taxon>Fungi</taxon>
        <taxon>Fungi incertae sedis</taxon>
        <taxon>Chytridiomycota</taxon>
        <taxon>Chytridiomycota incertae sedis</taxon>
        <taxon>Neocallimastigomycetes</taxon>
        <taxon>Neocallimastigales</taxon>
        <taxon>Neocallimastigaceae</taxon>
        <taxon>Neocallimastix</taxon>
    </lineage>
</organism>
<dbReference type="GO" id="GO:0022857">
    <property type="term" value="F:transmembrane transporter activity"/>
    <property type="evidence" value="ECO:0007669"/>
    <property type="project" value="UniProtKB-UniRule"/>
</dbReference>
<gene>
    <name evidence="8" type="ORF">LY90DRAFT_668358</name>
</gene>
<feature type="transmembrane region" description="Helical" evidence="7">
    <location>
        <begin position="144"/>
        <end position="164"/>
    </location>
</feature>
<dbReference type="Pfam" id="PF04515">
    <property type="entry name" value="Choline_transpo"/>
    <property type="match status" value="1"/>
</dbReference>
<evidence type="ECO:0000256" key="2">
    <source>
        <dbReference type="ARBA" id="ARBA00007168"/>
    </source>
</evidence>
<evidence type="ECO:0000313" key="9">
    <source>
        <dbReference type="Proteomes" id="UP000193920"/>
    </source>
</evidence>
<dbReference type="PANTHER" id="PTHR12385">
    <property type="entry name" value="CHOLINE TRANSPORTER-LIKE (SLC FAMILY 44)"/>
    <property type="match status" value="1"/>
</dbReference>
<accession>A0A1Y2DU72</accession>
<reference evidence="8 9" key="1">
    <citation type="submission" date="2016-08" db="EMBL/GenBank/DDBJ databases">
        <title>A Parts List for Fungal Cellulosomes Revealed by Comparative Genomics.</title>
        <authorList>
            <consortium name="DOE Joint Genome Institute"/>
            <person name="Haitjema C.H."/>
            <person name="Gilmore S.P."/>
            <person name="Henske J.K."/>
            <person name="Solomon K.V."/>
            <person name="De Groot R."/>
            <person name="Kuo A."/>
            <person name="Mondo S.J."/>
            <person name="Salamov A.A."/>
            <person name="Labutti K."/>
            <person name="Zhao Z."/>
            <person name="Chiniquy J."/>
            <person name="Barry K."/>
            <person name="Brewer H.M."/>
            <person name="Purvine S.O."/>
            <person name="Wright A.T."/>
            <person name="Boxma B."/>
            <person name="Van Alen T."/>
            <person name="Hackstein J.H."/>
            <person name="Baker S.E."/>
            <person name="Grigoriev I.V."/>
            <person name="O'Malley M.A."/>
        </authorList>
    </citation>
    <scope>NUCLEOTIDE SEQUENCE [LARGE SCALE GENOMIC DNA]</scope>
    <source>
        <strain evidence="8 9">G1</strain>
    </source>
</reference>
<protein>
    <recommendedName>
        <fullName evidence="7">Protein PNS1</fullName>
    </recommendedName>
</protein>
<evidence type="ECO:0000256" key="3">
    <source>
        <dbReference type="ARBA" id="ARBA00022692"/>
    </source>
</evidence>
<keyword evidence="4 7" id="KW-1133">Transmembrane helix</keyword>
<comment type="function">
    <text evidence="7">Probably involved in transport through the plasma membrane.</text>
</comment>
<evidence type="ECO:0000256" key="1">
    <source>
        <dbReference type="ARBA" id="ARBA00004141"/>
    </source>
</evidence>
<comment type="caution">
    <text evidence="8">The sequence shown here is derived from an EMBL/GenBank/DDBJ whole genome shotgun (WGS) entry which is preliminary data.</text>
</comment>
<feature type="transmembrane region" description="Helical" evidence="7">
    <location>
        <begin position="176"/>
        <end position="194"/>
    </location>
</feature>
<proteinExistence type="inferred from homology"/>
<dbReference type="GO" id="GO:0005886">
    <property type="term" value="C:plasma membrane"/>
    <property type="evidence" value="ECO:0007669"/>
    <property type="project" value="UniProtKB-SubCell"/>
</dbReference>
<dbReference type="STRING" id="1754190.A0A1Y2DU72"/>
<evidence type="ECO:0000256" key="6">
    <source>
        <dbReference type="ARBA" id="ARBA00023180"/>
    </source>
</evidence>
<dbReference type="Proteomes" id="UP000193920">
    <property type="component" value="Unassembled WGS sequence"/>
</dbReference>
<comment type="similarity">
    <text evidence="2 7">Belongs to the CTL (choline transporter-like) family.</text>
</comment>
<name>A0A1Y2DU72_9FUNG</name>
<comment type="subcellular location">
    <subcellularLocation>
        <location evidence="7">Cell membrane</location>
        <topology evidence="7">Multi-pass membrane protein</topology>
    </subcellularLocation>
    <subcellularLocation>
        <location evidence="1">Membrane</location>
        <topology evidence="1">Multi-pass membrane protein</topology>
    </subcellularLocation>
</comment>